<dbReference type="InterPro" id="IPR005607">
    <property type="entry name" value="BSD_dom"/>
</dbReference>
<sequence length="139" mass="15331">MGASPSAGTELPSLDAAGRARLRRIEPWTEIVRKVQRMGGSQEELGEEEVLRVFAAAEPGIQALAESPGEFMKNCPPAGPENSAAVLPSWAETLLEQQPGLKETRFRLVPAKLREEDFWDRYFAAVFHIIQLELQESAG</sequence>
<dbReference type="EMBL" id="CAUJNA010003875">
    <property type="protein sequence ID" value="CAJ1411425.1"/>
    <property type="molecule type" value="Genomic_DNA"/>
</dbReference>
<accession>A0AA36NG30</accession>
<organism evidence="2 3">
    <name type="scientific">Effrenium voratum</name>
    <dbReference type="NCBI Taxonomy" id="2562239"/>
    <lineage>
        <taxon>Eukaryota</taxon>
        <taxon>Sar</taxon>
        <taxon>Alveolata</taxon>
        <taxon>Dinophyceae</taxon>
        <taxon>Suessiales</taxon>
        <taxon>Symbiodiniaceae</taxon>
        <taxon>Effrenium</taxon>
    </lineage>
</organism>
<dbReference type="Gene3D" id="1.10.3970.10">
    <property type="entry name" value="BSD domain"/>
    <property type="match status" value="1"/>
</dbReference>
<protein>
    <recommendedName>
        <fullName evidence="1">BSD domain-containing protein</fullName>
    </recommendedName>
</protein>
<proteinExistence type="predicted"/>
<dbReference type="InterPro" id="IPR035925">
    <property type="entry name" value="BSD_dom_sf"/>
</dbReference>
<keyword evidence="3" id="KW-1185">Reference proteome</keyword>
<reference evidence="2" key="1">
    <citation type="submission" date="2023-08" db="EMBL/GenBank/DDBJ databases">
        <authorList>
            <person name="Chen Y."/>
            <person name="Shah S."/>
            <person name="Dougan E. K."/>
            <person name="Thang M."/>
            <person name="Chan C."/>
        </authorList>
    </citation>
    <scope>NUCLEOTIDE SEQUENCE</scope>
</reference>
<dbReference type="Pfam" id="PF03909">
    <property type="entry name" value="BSD"/>
    <property type="match status" value="1"/>
</dbReference>
<dbReference type="PROSITE" id="PS50858">
    <property type="entry name" value="BSD"/>
    <property type="match status" value="1"/>
</dbReference>
<dbReference type="AlphaFoldDB" id="A0AA36NG30"/>
<evidence type="ECO:0000313" key="3">
    <source>
        <dbReference type="Proteomes" id="UP001178507"/>
    </source>
</evidence>
<evidence type="ECO:0000313" key="2">
    <source>
        <dbReference type="EMBL" id="CAJ1411425.1"/>
    </source>
</evidence>
<feature type="domain" description="BSD" evidence="1">
    <location>
        <begin position="91"/>
        <end position="130"/>
    </location>
</feature>
<dbReference type="SUPFAM" id="SSF140383">
    <property type="entry name" value="BSD domain-like"/>
    <property type="match status" value="1"/>
</dbReference>
<dbReference type="Proteomes" id="UP001178507">
    <property type="component" value="Unassembled WGS sequence"/>
</dbReference>
<evidence type="ECO:0000259" key="1">
    <source>
        <dbReference type="PROSITE" id="PS50858"/>
    </source>
</evidence>
<comment type="caution">
    <text evidence="2">The sequence shown here is derived from an EMBL/GenBank/DDBJ whole genome shotgun (WGS) entry which is preliminary data.</text>
</comment>
<gene>
    <name evidence="2" type="ORF">EVOR1521_LOCUS32008</name>
</gene>
<name>A0AA36NG30_9DINO</name>